<dbReference type="PROSITE" id="PS51257">
    <property type="entry name" value="PROKAR_LIPOPROTEIN"/>
    <property type="match status" value="1"/>
</dbReference>
<sequence>MRRSAVGVAAGLSAMVVVGSCVTGCGNSAHPRAATVVASTGVWGSVARAIAGQHVSVKSILTSPEVDPHTYEVTPVDDAAIADAALVVYNGGGYDPWAERVLTAHPAIESVNAYSLLLPESDHSGRRNEHVFYDLNVAKSVAAKIADKLAMIDSRNAADYRANAARFGRGADAIANIEHAIATAHPQTPVIATEPVANYLLAACDLVNRAPESFTAATENDDDPSPADMAYVLDLIGNHQVSALLVNPQTSTAATSDVQTAAHRAGLPVSEVPEMLPSDRDYLAWQRDTVNSLAAALGRGESS</sequence>
<evidence type="ECO:0000256" key="3">
    <source>
        <dbReference type="ARBA" id="ARBA00022723"/>
    </source>
</evidence>
<dbReference type="Proteomes" id="UP000466894">
    <property type="component" value="Chromosome"/>
</dbReference>
<gene>
    <name evidence="6" type="ORF">MNVI_12590</name>
</gene>
<keyword evidence="3" id="KW-0479">Metal-binding</keyword>
<accession>A0A7I7PBE8</accession>
<dbReference type="InterPro" id="IPR006127">
    <property type="entry name" value="ZnuA-like"/>
</dbReference>
<proteinExistence type="predicted"/>
<evidence type="ECO:0000256" key="2">
    <source>
        <dbReference type="ARBA" id="ARBA00022448"/>
    </source>
</evidence>
<dbReference type="InterPro" id="IPR050492">
    <property type="entry name" value="Bact_metal-bind_prot9"/>
</dbReference>
<evidence type="ECO:0000313" key="7">
    <source>
        <dbReference type="Proteomes" id="UP000466894"/>
    </source>
</evidence>
<dbReference type="GO" id="GO:0030313">
    <property type="term" value="C:cell envelope"/>
    <property type="evidence" value="ECO:0007669"/>
    <property type="project" value="UniProtKB-SubCell"/>
</dbReference>
<organism evidence="6 7">
    <name type="scientific">Mycobacterium noviomagense</name>
    <dbReference type="NCBI Taxonomy" id="459858"/>
    <lineage>
        <taxon>Bacteria</taxon>
        <taxon>Bacillati</taxon>
        <taxon>Actinomycetota</taxon>
        <taxon>Actinomycetes</taxon>
        <taxon>Mycobacteriales</taxon>
        <taxon>Mycobacteriaceae</taxon>
        <taxon>Mycobacterium</taxon>
    </lineage>
</organism>
<keyword evidence="2" id="KW-0813">Transport</keyword>
<reference evidence="6 7" key="1">
    <citation type="journal article" date="2019" name="Emerg. Microbes Infect.">
        <title>Comprehensive subspecies identification of 175 nontuberculous mycobacteria species based on 7547 genomic profiles.</title>
        <authorList>
            <person name="Matsumoto Y."/>
            <person name="Kinjo T."/>
            <person name="Motooka D."/>
            <person name="Nabeya D."/>
            <person name="Jung N."/>
            <person name="Uechi K."/>
            <person name="Horii T."/>
            <person name="Iida T."/>
            <person name="Fujita J."/>
            <person name="Nakamura S."/>
        </authorList>
    </citation>
    <scope>NUCLEOTIDE SEQUENCE [LARGE SCALE GENOMIC DNA]</scope>
    <source>
        <strain evidence="6 7">JCM 16367</strain>
    </source>
</reference>
<protein>
    <submittedName>
        <fullName evidence="6">ABC transporter substrate-binding protein</fullName>
    </submittedName>
</protein>
<dbReference type="KEGG" id="mnv:MNVI_12590"/>
<feature type="chain" id="PRO_5039127270" evidence="5">
    <location>
        <begin position="20"/>
        <end position="303"/>
    </location>
</feature>
<dbReference type="PANTHER" id="PTHR42953:SF1">
    <property type="entry name" value="METAL-BINDING PROTEIN HI_0362-RELATED"/>
    <property type="match status" value="1"/>
</dbReference>
<name>A0A7I7PBE8_9MYCO</name>
<keyword evidence="4 5" id="KW-0732">Signal</keyword>
<evidence type="ECO:0000313" key="6">
    <source>
        <dbReference type="EMBL" id="BBY05941.1"/>
    </source>
</evidence>
<dbReference type="Pfam" id="PF01297">
    <property type="entry name" value="ZnuA"/>
    <property type="match status" value="1"/>
</dbReference>
<comment type="subcellular location">
    <subcellularLocation>
        <location evidence="1">Cell envelope</location>
    </subcellularLocation>
</comment>
<dbReference type="GO" id="GO:0046872">
    <property type="term" value="F:metal ion binding"/>
    <property type="evidence" value="ECO:0007669"/>
    <property type="project" value="UniProtKB-KW"/>
</dbReference>
<dbReference type="AlphaFoldDB" id="A0A7I7PBE8"/>
<feature type="signal peptide" evidence="5">
    <location>
        <begin position="1"/>
        <end position="19"/>
    </location>
</feature>
<dbReference type="Gene3D" id="3.40.50.1980">
    <property type="entry name" value="Nitrogenase molybdenum iron protein domain"/>
    <property type="match status" value="2"/>
</dbReference>
<dbReference type="SUPFAM" id="SSF53807">
    <property type="entry name" value="Helical backbone' metal receptor"/>
    <property type="match status" value="1"/>
</dbReference>
<dbReference type="EMBL" id="AP022583">
    <property type="protein sequence ID" value="BBY05941.1"/>
    <property type="molecule type" value="Genomic_DNA"/>
</dbReference>
<evidence type="ECO:0000256" key="1">
    <source>
        <dbReference type="ARBA" id="ARBA00004196"/>
    </source>
</evidence>
<dbReference type="PANTHER" id="PTHR42953">
    <property type="entry name" value="HIGH-AFFINITY ZINC UPTAKE SYSTEM PROTEIN ZNUA-RELATED"/>
    <property type="match status" value="1"/>
</dbReference>
<dbReference type="GO" id="GO:0030001">
    <property type="term" value="P:metal ion transport"/>
    <property type="evidence" value="ECO:0007669"/>
    <property type="project" value="InterPro"/>
</dbReference>
<evidence type="ECO:0000256" key="5">
    <source>
        <dbReference type="SAM" id="SignalP"/>
    </source>
</evidence>
<evidence type="ECO:0000256" key="4">
    <source>
        <dbReference type="ARBA" id="ARBA00022729"/>
    </source>
</evidence>